<sequence length="148" mass="16613">MLNQTSTVEGFRAKLAKRNSDGLRIGQFGLGSEPKGVAIGQFFKERGTCPRSSITGNRPGPTPTISKNEVKFETRKLTKEQDNSQKQREEVVTASLVQLVIAVKEKFLGGSHEPHIATWADFRPKQFNLIKITRYQVVGNPKSYHMRI</sequence>
<dbReference type="EMBL" id="BGZK01000992">
    <property type="protein sequence ID" value="GBP67810.1"/>
    <property type="molecule type" value="Genomic_DNA"/>
</dbReference>
<evidence type="ECO:0000313" key="2">
    <source>
        <dbReference type="Proteomes" id="UP000299102"/>
    </source>
</evidence>
<dbReference type="Proteomes" id="UP000299102">
    <property type="component" value="Unassembled WGS sequence"/>
</dbReference>
<protein>
    <submittedName>
        <fullName evidence="1">Uncharacterized protein</fullName>
    </submittedName>
</protein>
<organism evidence="1 2">
    <name type="scientific">Eumeta variegata</name>
    <name type="common">Bagworm moth</name>
    <name type="synonym">Eumeta japonica</name>
    <dbReference type="NCBI Taxonomy" id="151549"/>
    <lineage>
        <taxon>Eukaryota</taxon>
        <taxon>Metazoa</taxon>
        <taxon>Ecdysozoa</taxon>
        <taxon>Arthropoda</taxon>
        <taxon>Hexapoda</taxon>
        <taxon>Insecta</taxon>
        <taxon>Pterygota</taxon>
        <taxon>Neoptera</taxon>
        <taxon>Endopterygota</taxon>
        <taxon>Lepidoptera</taxon>
        <taxon>Glossata</taxon>
        <taxon>Ditrysia</taxon>
        <taxon>Tineoidea</taxon>
        <taxon>Psychidae</taxon>
        <taxon>Oiketicinae</taxon>
        <taxon>Eumeta</taxon>
    </lineage>
</organism>
<name>A0A4C1XXC0_EUMVA</name>
<evidence type="ECO:0000313" key="1">
    <source>
        <dbReference type="EMBL" id="GBP67810.1"/>
    </source>
</evidence>
<gene>
    <name evidence="1" type="ORF">EVAR_53806_1</name>
</gene>
<keyword evidence="2" id="KW-1185">Reference proteome</keyword>
<proteinExistence type="predicted"/>
<comment type="caution">
    <text evidence="1">The sequence shown here is derived from an EMBL/GenBank/DDBJ whole genome shotgun (WGS) entry which is preliminary data.</text>
</comment>
<reference evidence="1 2" key="1">
    <citation type="journal article" date="2019" name="Commun. Biol.">
        <title>The bagworm genome reveals a unique fibroin gene that provides high tensile strength.</title>
        <authorList>
            <person name="Kono N."/>
            <person name="Nakamura H."/>
            <person name="Ohtoshi R."/>
            <person name="Tomita M."/>
            <person name="Numata K."/>
            <person name="Arakawa K."/>
        </authorList>
    </citation>
    <scope>NUCLEOTIDE SEQUENCE [LARGE SCALE GENOMIC DNA]</scope>
</reference>
<dbReference type="AlphaFoldDB" id="A0A4C1XXC0"/>
<accession>A0A4C1XXC0</accession>